<feature type="compositionally biased region" description="Basic and acidic residues" evidence="7">
    <location>
        <begin position="504"/>
        <end position="520"/>
    </location>
</feature>
<dbReference type="PROSITE" id="PS00018">
    <property type="entry name" value="EF_HAND_1"/>
    <property type="match status" value="1"/>
</dbReference>
<dbReference type="PANTHER" id="PTHR45953">
    <property type="entry name" value="IDURONATE 2-SULFATASE"/>
    <property type="match status" value="1"/>
</dbReference>
<dbReference type="CDD" id="cd16030">
    <property type="entry name" value="iduronate-2-sulfatase"/>
    <property type="match status" value="1"/>
</dbReference>
<evidence type="ECO:0000256" key="1">
    <source>
        <dbReference type="ARBA" id="ARBA00001913"/>
    </source>
</evidence>
<dbReference type="PANTHER" id="PTHR45953:SF1">
    <property type="entry name" value="IDURONATE 2-SULFATASE"/>
    <property type="match status" value="1"/>
</dbReference>
<reference evidence="10 11" key="1">
    <citation type="submission" date="2019-02" db="EMBL/GenBank/DDBJ databases">
        <title>Deep-cultivation of Planctomycetes and their phenomic and genomic characterization uncovers novel biology.</title>
        <authorList>
            <person name="Wiegand S."/>
            <person name="Jogler M."/>
            <person name="Boedeker C."/>
            <person name="Pinto D."/>
            <person name="Vollmers J."/>
            <person name="Rivas-Marin E."/>
            <person name="Kohn T."/>
            <person name="Peeters S.H."/>
            <person name="Heuer A."/>
            <person name="Rast P."/>
            <person name="Oberbeckmann S."/>
            <person name="Bunk B."/>
            <person name="Jeske O."/>
            <person name="Meyerdierks A."/>
            <person name="Storesund J.E."/>
            <person name="Kallscheuer N."/>
            <person name="Luecker S."/>
            <person name="Lage O.M."/>
            <person name="Pohl T."/>
            <person name="Merkel B.J."/>
            <person name="Hornburger P."/>
            <person name="Mueller R.-W."/>
            <person name="Bruemmer F."/>
            <person name="Labrenz M."/>
            <person name="Spormann A.M."/>
            <person name="Op Den Camp H."/>
            <person name="Overmann J."/>
            <person name="Amann R."/>
            <person name="Jetten M.S.M."/>
            <person name="Mascher T."/>
            <person name="Medema M.H."/>
            <person name="Devos D.P."/>
            <person name="Kaster A.-K."/>
            <person name="Ovreas L."/>
            <person name="Rohde M."/>
            <person name="Galperin M.Y."/>
            <person name="Jogler C."/>
        </authorList>
    </citation>
    <scope>NUCLEOTIDE SEQUENCE [LARGE SCALE GENOMIC DNA]</scope>
    <source>
        <strain evidence="10 11">Pla100</strain>
    </source>
</reference>
<comment type="similarity">
    <text evidence="2">Belongs to the sulfatase family.</text>
</comment>
<feature type="region of interest" description="Disordered" evidence="7">
    <location>
        <begin position="170"/>
        <end position="191"/>
    </location>
</feature>
<evidence type="ECO:0000256" key="5">
    <source>
        <dbReference type="ARBA" id="ARBA00022801"/>
    </source>
</evidence>
<accession>A0A5C5ZP39</accession>
<dbReference type="CDD" id="cd00051">
    <property type="entry name" value="EFh"/>
    <property type="match status" value="1"/>
</dbReference>
<comment type="caution">
    <text evidence="10">The sequence shown here is derived from an EMBL/GenBank/DDBJ whole genome shotgun (WGS) entry which is preliminary data.</text>
</comment>
<keyword evidence="3" id="KW-0479">Metal-binding</keyword>
<proteinExistence type="inferred from homology"/>
<organism evidence="10 11">
    <name type="scientific">Neorhodopirellula pilleata</name>
    <dbReference type="NCBI Taxonomy" id="2714738"/>
    <lineage>
        <taxon>Bacteria</taxon>
        <taxon>Pseudomonadati</taxon>
        <taxon>Planctomycetota</taxon>
        <taxon>Planctomycetia</taxon>
        <taxon>Pirellulales</taxon>
        <taxon>Pirellulaceae</taxon>
        <taxon>Neorhodopirellula</taxon>
    </lineage>
</organism>
<dbReference type="SUPFAM" id="SSF47473">
    <property type="entry name" value="EF-hand"/>
    <property type="match status" value="1"/>
</dbReference>
<comment type="cofactor">
    <cofactor evidence="1">
        <name>Ca(2+)</name>
        <dbReference type="ChEBI" id="CHEBI:29108"/>
    </cofactor>
</comment>
<protein>
    <submittedName>
        <fullName evidence="10">Choline-sulfatase</fullName>
        <ecNumber evidence="10">3.1.6.6</ecNumber>
    </submittedName>
</protein>
<dbReference type="PROSITE" id="PS50222">
    <property type="entry name" value="EF_HAND_2"/>
    <property type="match status" value="1"/>
</dbReference>
<dbReference type="Gene3D" id="3.40.720.10">
    <property type="entry name" value="Alkaline Phosphatase, subunit A"/>
    <property type="match status" value="1"/>
</dbReference>
<keyword evidence="11" id="KW-1185">Reference proteome</keyword>
<dbReference type="EC" id="3.1.6.6" evidence="10"/>
<dbReference type="GO" id="GO:0047753">
    <property type="term" value="F:choline-sulfatase activity"/>
    <property type="evidence" value="ECO:0007669"/>
    <property type="project" value="UniProtKB-EC"/>
</dbReference>
<feature type="region of interest" description="Disordered" evidence="7">
    <location>
        <begin position="483"/>
        <end position="551"/>
    </location>
</feature>
<name>A0A5C5ZP39_9BACT</name>
<evidence type="ECO:0000313" key="11">
    <source>
        <dbReference type="Proteomes" id="UP000316213"/>
    </source>
</evidence>
<evidence type="ECO:0000313" key="10">
    <source>
        <dbReference type="EMBL" id="TWT89219.1"/>
    </source>
</evidence>
<dbReference type="RefSeq" id="WP_146581995.1">
    <property type="nucleotide sequence ID" value="NZ_SJPM01000020.1"/>
</dbReference>
<feature type="domain" description="EF-hand" evidence="9">
    <location>
        <begin position="535"/>
        <end position="565"/>
    </location>
</feature>
<dbReference type="GO" id="GO:0004423">
    <property type="term" value="F:iduronate-2-sulfatase activity"/>
    <property type="evidence" value="ECO:0007669"/>
    <property type="project" value="InterPro"/>
</dbReference>
<dbReference type="InterPro" id="IPR002048">
    <property type="entry name" value="EF_hand_dom"/>
</dbReference>
<evidence type="ECO:0000256" key="6">
    <source>
        <dbReference type="ARBA" id="ARBA00022837"/>
    </source>
</evidence>
<dbReference type="GO" id="GO:0005737">
    <property type="term" value="C:cytoplasm"/>
    <property type="evidence" value="ECO:0007669"/>
    <property type="project" value="TreeGrafter"/>
</dbReference>
<dbReference type="InterPro" id="IPR035874">
    <property type="entry name" value="IDS"/>
</dbReference>
<evidence type="ECO:0000256" key="3">
    <source>
        <dbReference type="ARBA" id="ARBA00022723"/>
    </source>
</evidence>
<evidence type="ECO:0000259" key="9">
    <source>
        <dbReference type="PROSITE" id="PS50222"/>
    </source>
</evidence>
<keyword evidence="6" id="KW-0106">Calcium</keyword>
<dbReference type="Pfam" id="PF00884">
    <property type="entry name" value="Sulfatase"/>
    <property type="match status" value="1"/>
</dbReference>
<dbReference type="EMBL" id="SJPM01000020">
    <property type="protein sequence ID" value="TWT89219.1"/>
    <property type="molecule type" value="Genomic_DNA"/>
</dbReference>
<dbReference type="Gene3D" id="1.10.238.10">
    <property type="entry name" value="EF-hand"/>
    <property type="match status" value="1"/>
</dbReference>
<feature type="compositionally biased region" description="Basic and acidic residues" evidence="7">
    <location>
        <begin position="535"/>
        <end position="551"/>
    </location>
</feature>
<evidence type="ECO:0000256" key="8">
    <source>
        <dbReference type="SAM" id="SignalP"/>
    </source>
</evidence>
<keyword evidence="4 8" id="KW-0732">Signal</keyword>
<gene>
    <name evidence="10" type="primary">betC_18</name>
    <name evidence="10" type="ORF">Pla100_56870</name>
</gene>
<dbReference type="InterPro" id="IPR000917">
    <property type="entry name" value="Sulfatase_N"/>
</dbReference>
<dbReference type="InterPro" id="IPR024607">
    <property type="entry name" value="Sulfatase_CS"/>
</dbReference>
<dbReference type="GO" id="GO:0005509">
    <property type="term" value="F:calcium ion binding"/>
    <property type="evidence" value="ECO:0007669"/>
    <property type="project" value="InterPro"/>
</dbReference>
<evidence type="ECO:0000256" key="2">
    <source>
        <dbReference type="ARBA" id="ARBA00008779"/>
    </source>
</evidence>
<dbReference type="InterPro" id="IPR018247">
    <property type="entry name" value="EF_Hand_1_Ca_BS"/>
</dbReference>
<dbReference type="PROSITE" id="PS00523">
    <property type="entry name" value="SULFATASE_1"/>
    <property type="match status" value="1"/>
</dbReference>
<dbReference type="InterPro" id="IPR011992">
    <property type="entry name" value="EF-hand-dom_pair"/>
</dbReference>
<keyword evidence="5 10" id="KW-0378">Hydrolase</keyword>
<feature type="signal peptide" evidence="8">
    <location>
        <begin position="1"/>
        <end position="27"/>
    </location>
</feature>
<evidence type="ECO:0000256" key="4">
    <source>
        <dbReference type="ARBA" id="ARBA00022729"/>
    </source>
</evidence>
<dbReference type="OrthoDB" id="9782218at2"/>
<sequence length="565" mass="62514" precursor="true">MSPYCRLAFFAFLFASIQLATFINASAADSASRPNVLMICIDDLKPTIGCYGDPVAITPHIDRLAGRGVRFENAYCNQAVCSPSRNSLMTGLRPQTIGVYDLPTHFRLAAPDAVTMTQHFIAGGYHAAGLGKIYHVGHGNIDDKASWSEPWWKPSMPSYRLESSIAAYTVDGNGKRRGPPTERADVSDDDYSDGQIAIEAMKRLNQLSQDNDQPFFLAVGFLKPHLPFVAPEKYWAAYDPDQLPMPEVLNRPKDAPDYAGQAGGELRNYSGMKEQWPVDQAMTRHLIHGYYAATSYVDAQIGRVLDELDRLQLTDNTLVVLWGDHGWHLGDHGMWCKHTNYEQAARIPVIVAGPNVDVGKPSPALIETVDIYPTLAELAGLPKPSGLDGTSFAASTADASQPARPHVTHVYPRGSRLGRAIRDNRYRMVQWKPIGAPDAEAEIELYDYENDPLETVNVAAKHPEIVQAMLDLLKLQGEAKPQFVKSKSSKASKNVSGNTSSKAPKKEVDRAEAFRKRDADQDGFLTLEEFLSRQPDPEEAPKRFPKFDRNSDGKLSLEEYVKSGK</sequence>
<dbReference type="InterPro" id="IPR017850">
    <property type="entry name" value="Alkaline_phosphatase_core_sf"/>
</dbReference>
<feature type="chain" id="PRO_5023151972" evidence="8">
    <location>
        <begin position="28"/>
        <end position="565"/>
    </location>
</feature>
<dbReference type="SUPFAM" id="SSF53649">
    <property type="entry name" value="Alkaline phosphatase-like"/>
    <property type="match status" value="1"/>
</dbReference>
<dbReference type="Proteomes" id="UP000316213">
    <property type="component" value="Unassembled WGS sequence"/>
</dbReference>
<dbReference type="Pfam" id="PF13202">
    <property type="entry name" value="EF-hand_5"/>
    <property type="match status" value="2"/>
</dbReference>
<evidence type="ECO:0000256" key="7">
    <source>
        <dbReference type="SAM" id="MobiDB-lite"/>
    </source>
</evidence>
<dbReference type="AlphaFoldDB" id="A0A5C5ZP39"/>